<dbReference type="AlphaFoldDB" id="A0A397XQA1"/>
<name>A0A397XQA1_BRACM</name>
<dbReference type="InterPro" id="IPR026961">
    <property type="entry name" value="PGG_dom"/>
</dbReference>
<keyword evidence="3" id="KW-0677">Repeat</keyword>
<dbReference type="PANTHER" id="PTHR24186">
    <property type="entry name" value="PROTEIN PHOSPHATASE 1 REGULATORY SUBUNIT"/>
    <property type="match status" value="1"/>
</dbReference>
<feature type="domain" description="PGG" evidence="10">
    <location>
        <begin position="285"/>
        <end position="394"/>
    </location>
</feature>
<evidence type="ECO:0000256" key="5">
    <source>
        <dbReference type="ARBA" id="ARBA00023043"/>
    </source>
</evidence>
<accession>A0A397XQA1</accession>
<dbReference type="PROSITE" id="PS50088">
    <property type="entry name" value="ANK_REPEAT"/>
    <property type="match status" value="1"/>
</dbReference>
<evidence type="ECO:0000259" key="10">
    <source>
        <dbReference type="Pfam" id="PF13962"/>
    </source>
</evidence>
<feature type="repeat" description="ANK" evidence="7">
    <location>
        <begin position="189"/>
        <end position="222"/>
    </location>
</feature>
<evidence type="ECO:0000256" key="9">
    <source>
        <dbReference type="SAM" id="Phobius"/>
    </source>
</evidence>
<feature type="transmembrane region" description="Helical" evidence="9">
    <location>
        <begin position="371"/>
        <end position="394"/>
    </location>
</feature>
<evidence type="ECO:0000313" key="11">
    <source>
        <dbReference type="EMBL" id="RID43362.1"/>
    </source>
</evidence>
<keyword evidence="4 9" id="KW-1133">Transmembrane helix</keyword>
<feature type="transmembrane region" description="Helical" evidence="9">
    <location>
        <begin position="401"/>
        <end position="420"/>
    </location>
</feature>
<evidence type="ECO:0000256" key="4">
    <source>
        <dbReference type="ARBA" id="ARBA00022989"/>
    </source>
</evidence>
<evidence type="ECO:0000256" key="7">
    <source>
        <dbReference type="PROSITE-ProRule" id="PRU00023"/>
    </source>
</evidence>
<dbReference type="Pfam" id="PF13962">
    <property type="entry name" value="PGG"/>
    <property type="match status" value="1"/>
</dbReference>
<reference evidence="11 12" key="1">
    <citation type="submission" date="2018-06" db="EMBL/GenBank/DDBJ databases">
        <title>WGS assembly of Brassica rapa FPsc.</title>
        <authorList>
            <person name="Bowman J."/>
            <person name="Kohchi T."/>
            <person name="Yamato K."/>
            <person name="Jenkins J."/>
            <person name="Shu S."/>
            <person name="Ishizaki K."/>
            <person name="Yamaoka S."/>
            <person name="Nishihama R."/>
            <person name="Nakamura Y."/>
            <person name="Berger F."/>
            <person name="Adam C."/>
            <person name="Aki S."/>
            <person name="Althoff F."/>
            <person name="Araki T."/>
            <person name="Arteaga-Vazquez M."/>
            <person name="Balasubrmanian S."/>
            <person name="Bauer D."/>
            <person name="Boehm C."/>
            <person name="Briginshaw L."/>
            <person name="Caballero-Perez J."/>
            <person name="Catarino B."/>
            <person name="Chen F."/>
            <person name="Chiyoda S."/>
            <person name="Chovatia M."/>
            <person name="Davies K."/>
            <person name="Delmans M."/>
            <person name="Demura T."/>
            <person name="Dierschke T."/>
            <person name="Dolan L."/>
            <person name="Dorantes-Acosta A."/>
            <person name="Eklund D."/>
            <person name="Florent S."/>
            <person name="Flores-Sandoval E."/>
            <person name="Fujiyama A."/>
            <person name="Fukuzawa H."/>
            <person name="Galik B."/>
            <person name="Grimanelli D."/>
            <person name="Grimwood J."/>
            <person name="Grossniklaus U."/>
            <person name="Hamada T."/>
            <person name="Haseloff J."/>
            <person name="Hetherington A."/>
            <person name="Higo A."/>
            <person name="Hirakawa Y."/>
            <person name="Hundley H."/>
            <person name="Ikeda Y."/>
            <person name="Inoue K."/>
            <person name="Inoue S."/>
            <person name="Ishida S."/>
            <person name="Jia Q."/>
            <person name="Kakita M."/>
            <person name="Kanazawa T."/>
            <person name="Kawai Y."/>
            <person name="Kawashima T."/>
            <person name="Kennedy M."/>
            <person name="Kinose K."/>
            <person name="Kinoshita T."/>
            <person name="Kohara Y."/>
            <person name="Koide E."/>
            <person name="Komatsu K."/>
            <person name="Kopischke S."/>
            <person name="Kubo M."/>
            <person name="Kyozuka J."/>
            <person name="Lagercrantz U."/>
            <person name="Lin S."/>
            <person name="Lindquist E."/>
            <person name="Lipzen A."/>
            <person name="Lu C."/>
            <person name="Luna E."/>
            <person name="Martienssen R."/>
            <person name="Minamino N."/>
            <person name="Mizutani M."/>
            <person name="Mizutani M."/>
            <person name="Mochizuki N."/>
            <person name="Monte I."/>
            <person name="Mosher R."/>
            <person name="Nagasaki H."/>
            <person name="Nakagami H."/>
            <person name="Naramoto S."/>
            <person name="Nishitani K."/>
            <person name="Ohtani M."/>
            <person name="Okamoto T."/>
            <person name="Okumura M."/>
            <person name="Phillips J."/>
            <person name="Pollak B."/>
            <person name="Reinders A."/>
            <person name="Roevekamp M."/>
            <person name="Sano R."/>
            <person name="Sawa S."/>
            <person name="Schmid M."/>
            <person name="Shirakawa M."/>
            <person name="Solano R."/>
            <person name="Spunde A."/>
            <person name="Suetsugu N."/>
            <person name="Sugano S."/>
            <person name="Sugiyama A."/>
            <person name="Sun R."/>
            <person name="Suzuki Y."/>
            <person name="Takenaka M."/>
            <person name="Takezawa D."/>
            <person name="Tomogane H."/>
            <person name="Tsuzuki M."/>
            <person name="Ueda T."/>
            <person name="Umeda M."/>
            <person name="Ward J."/>
            <person name="Watanabe Y."/>
            <person name="Yazaki K."/>
            <person name="Yokoyama R."/>
            <person name="Yoshitake Y."/>
            <person name="Yotsui I."/>
            <person name="Zachgo S."/>
            <person name="Schmutz J."/>
        </authorList>
    </citation>
    <scope>NUCLEOTIDE SEQUENCE [LARGE SCALE GENOMIC DNA]</scope>
    <source>
        <strain evidence="12">cv. B-3</strain>
    </source>
</reference>
<dbReference type="SMART" id="SM00248">
    <property type="entry name" value="ANK"/>
    <property type="match status" value="7"/>
</dbReference>
<evidence type="ECO:0000256" key="1">
    <source>
        <dbReference type="ARBA" id="ARBA00004141"/>
    </source>
</evidence>
<evidence type="ECO:0000256" key="2">
    <source>
        <dbReference type="ARBA" id="ARBA00022692"/>
    </source>
</evidence>
<keyword evidence="6 9" id="KW-0472">Membrane</keyword>
<feature type="transmembrane region" description="Helical" evidence="9">
    <location>
        <begin position="426"/>
        <end position="446"/>
    </location>
</feature>
<sequence length="494" mass="54188">MSREGMEGLNPYVLKNNDGDTALHLAMKCRSAQCILSLVHAYPQACFLANNKGVSPLFIAIQEGLTAMVKSLLENSDSDGTDLQLEGRKDLVHVALKARNTDIIDVILKKYPSLENERDEEGMTCLSFGASIGFYKGVCNLLDRSTRGVYECNDDGSFPIHIAVQKCHMGVVFAILIRCPNSKHLLNRKGQNILHIASRSGKAAFFLSVLLERTSKVQLMEKQDIDGNTPLHLATISWRPRTIYLLLFHYKGKCMNTVNNDARQSTWLMFKKKITRRTDPPAGDKNKDYVNTLLVVAALVATVTFAAGFTIPGGFNSSEPNQGLPTLAGDRKLTYFMVFDILAMQSSIVTIATLIWAQLGDPALVHTSLNVALPSLFFALLCMPAAFYFGVFVVFARVKGLVIFLDVASAVFIFLMLFLLGPHVLLRIPGIPAAFGAYFVLFVLLVDDDHHEQASPAKISSKEASAAKSSSEEASAAKISVTTKKVLTRKSVSF</sequence>
<protein>
    <recommendedName>
        <fullName evidence="10">PGG domain-containing protein</fullName>
    </recommendedName>
</protein>
<feature type="region of interest" description="Disordered" evidence="8">
    <location>
        <begin position="456"/>
        <end position="478"/>
    </location>
</feature>
<dbReference type="EMBL" id="CM010636">
    <property type="protein sequence ID" value="RID43362.1"/>
    <property type="molecule type" value="Genomic_DNA"/>
</dbReference>
<comment type="subcellular location">
    <subcellularLocation>
        <location evidence="1">Membrane</location>
        <topology evidence="1">Multi-pass membrane protein</topology>
    </subcellularLocation>
</comment>
<dbReference type="PANTHER" id="PTHR24186:SF46">
    <property type="entry name" value="PROTEIN ACCELERATED CELL DEATH 6-LIKE"/>
    <property type="match status" value="1"/>
</dbReference>
<organism evidence="11 12">
    <name type="scientific">Brassica campestris</name>
    <name type="common">Field mustard</name>
    <dbReference type="NCBI Taxonomy" id="3711"/>
    <lineage>
        <taxon>Eukaryota</taxon>
        <taxon>Viridiplantae</taxon>
        <taxon>Streptophyta</taxon>
        <taxon>Embryophyta</taxon>
        <taxon>Tracheophyta</taxon>
        <taxon>Spermatophyta</taxon>
        <taxon>Magnoliopsida</taxon>
        <taxon>eudicotyledons</taxon>
        <taxon>Gunneridae</taxon>
        <taxon>Pentapetalae</taxon>
        <taxon>rosids</taxon>
        <taxon>malvids</taxon>
        <taxon>Brassicales</taxon>
        <taxon>Brassicaceae</taxon>
        <taxon>Brassiceae</taxon>
        <taxon>Brassica</taxon>
    </lineage>
</organism>
<keyword evidence="2 9" id="KW-0812">Transmembrane</keyword>
<dbReference type="Pfam" id="PF12796">
    <property type="entry name" value="Ank_2"/>
    <property type="match status" value="2"/>
</dbReference>
<dbReference type="InterPro" id="IPR036770">
    <property type="entry name" value="Ankyrin_rpt-contain_sf"/>
</dbReference>
<feature type="transmembrane region" description="Helical" evidence="9">
    <location>
        <begin position="289"/>
        <end position="312"/>
    </location>
</feature>
<dbReference type="GO" id="GO:0016020">
    <property type="term" value="C:membrane"/>
    <property type="evidence" value="ECO:0007669"/>
    <property type="project" value="UniProtKB-SubCell"/>
</dbReference>
<proteinExistence type="predicted"/>
<evidence type="ECO:0000256" key="8">
    <source>
        <dbReference type="SAM" id="MobiDB-lite"/>
    </source>
</evidence>
<dbReference type="InterPro" id="IPR002110">
    <property type="entry name" value="Ankyrin_rpt"/>
</dbReference>
<dbReference type="Gene3D" id="1.25.40.20">
    <property type="entry name" value="Ankyrin repeat-containing domain"/>
    <property type="match status" value="1"/>
</dbReference>
<feature type="transmembrane region" description="Helical" evidence="9">
    <location>
        <begin position="333"/>
        <end position="359"/>
    </location>
</feature>
<gene>
    <name evidence="11" type="ORF">BRARA_I00228</name>
</gene>
<evidence type="ECO:0000256" key="3">
    <source>
        <dbReference type="ARBA" id="ARBA00022737"/>
    </source>
</evidence>
<evidence type="ECO:0000256" key="6">
    <source>
        <dbReference type="ARBA" id="ARBA00023136"/>
    </source>
</evidence>
<keyword evidence="5 7" id="KW-0040">ANK repeat</keyword>
<dbReference type="Proteomes" id="UP000264353">
    <property type="component" value="Chromosome A9"/>
</dbReference>
<dbReference type="SUPFAM" id="SSF48403">
    <property type="entry name" value="Ankyrin repeat"/>
    <property type="match status" value="1"/>
</dbReference>
<evidence type="ECO:0000313" key="12">
    <source>
        <dbReference type="Proteomes" id="UP000264353"/>
    </source>
</evidence>